<dbReference type="PANTHER" id="PTHR34597:SF3">
    <property type="entry name" value="OUTER MEMBRANE TRANSPORTER CDIB"/>
    <property type="match status" value="1"/>
</dbReference>
<dbReference type="PANTHER" id="PTHR34597">
    <property type="entry name" value="SLR1661 PROTEIN"/>
    <property type="match status" value="1"/>
</dbReference>
<sequence length="617" mass="65221">MCSTPGVPTRSRHGESIPHLGVSLMPSAYRSAIIPSSNIPFAMGSDDCQCAKGCMPGPWRLQPTMCRNLPHRSPRLFAAMTAISMGLLTHLAYGQGTTGTRGRPVLVQSVAWEGAVTQPATRQILDEAVSEAVRKTLDKSQVQELANKLTKQLRDSGMMVAQVVVTPAGLARFERTGELSLLVFEGKVGAVRVQNSSRVKDTKIESVATQALCPDGVGDECTMTSRGLERAQLLLQDIPGVRLQPVSLSPEGVGIGQTAVGITTESSAPMFGGYAGVDNLGFPASGVYRAFAGVSLTDPLRIGDLWQMTALGTDEGQFAGSLQGSVPLGDRGLRGQAAYSHSLYSVSRVGARGSADTVSAGVSYPIVRGLDRNWTVALDGLNTNSRQSVNGISAFGPRRLSSGRISLTGDSGDRQIQLGGSYWTASTALSYGHVTQDLQVTDITGTLGNYAKWSANGTGKLNLGNGNWYLLGTMRGQLASRNLDASEKLSIGGQTGVRAYRPDEGLLDTGVAASIELRRLFSLPNGDRLAFGPLVDVASGSVNRHPYTGWQVVNGYADANLSNQRTLAGWGLGLDWVSTHGITGSLVWARKFPGSPDSVNYPGSANSRFLASITARF</sequence>
<accession>A0A482IZN9</accession>
<dbReference type="Pfam" id="PF03865">
    <property type="entry name" value="ShlB"/>
    <property type="match status" value="1"/>
</dbReference>
<evidence type="ECO:0000313" key="2">
    <source>
        <dbReference type="EMBL" id="QBP12210.1"/>
    </source>
</evidence>
<feature type="domain" description="Haemolysin activator HlyB C-terminal" evidence="1">
    <location>
        <begin position="256"/>
        <end position="553"/>
    </location>
</feature>
<dbReference type="Proteomes" id="UP000253772">
    <property type="component" value="Chromosome c2"/>
</dbReference>
<reference evidence="2 3" key="1">
    <citation type="submission" date="2019-03" db="EMBL/GenBank/DDBJ databases">
        <title>Comparative insights into the high quality Complete genome sequence of highly metal resistant Cupriavidus metallidurans strain BS1 isolated from a gold-copper mine.</title>
        <authorList>
            <person name="Mazhar H.S."/>
            <person name="Rensing C."/>
        </authorList>
    </citation>
    <scope>NUCLEOTIDE SEQUENCE [LARGE SCALE GENOMIC DNA]</scope>
    <source>
        <strain evidence="2 3">BS1</strain>
    </source>
</reference>
<dbReference type="GO" id="GO:0098046">
    <property type="term" value="C:type V protein secretion system complex"/>
    <property type="evidence" value="ECO:0007669"/>
    <property type="project" value="TreeGrafter"/>
</dbReference>
<dbReference type="Gene3D" id="3.10.20.310">
    <property type="entry name" value="membrane protein fhac"/>
    <property type="match status" value="1"/>
</dbReference>
<dbReference type="GO" id="GO:0008320">
    <property type="term" value="F:protein transmembrane transporter activity"/>
    <property type="evidence" value="ECO:0007669"/>
    <property type="project" value="TreeGrafter"/>
</dbReference>
<dbReference type="OrthoDB" id="572300at2"/>
<organism evidence="2 3">
    <name type="scientific">Cupriavidus metallidurans</name>
    <dbReference type="NCBI Taxonomy" id="119219"/>
    <lineage>
        <taxon>Bacteria</taxon>
        <taxon>Pseudomonadati</taxon>
        <taxon>Pseudomonadota</taxon>
        <taxon>Betaproteobacteria</taxon>
        <taxon>Burkholderiales</taxon>
        <taxon>Burkholderiaceae</taxon>
        <taxon>Cupriavidus</taxon>
    </lineage>
</organism>
<gene>
    <name evidence="2" type="ORF">DDF84_020790</name>
</gene>
<dbReference type="InterPro" id="IPR051544">
    <property type="entry name" value="TPS_OM_transporter"/>
</dbReference>
<dbReference type="Gene3D" id="2.40.160.50">
    <property type="entry name" value="membrane protein fhac: a member of the omp85/tpsb transporter family"/>
    <property type="match status" value="1"/>
</dbReference>
<dbReference type="AlphaFoldDB" id="A0A482IZN9"/>
<proteinExistence type="predicted"/>
<name>A0A482IZN9_9BURK</name>
<dbReference type="GO" id="GO:0046819">
    <property type="term" value="P:protein secretion by the type V secretion system"/>
    <property type="evidence" value="ECO:0007669"/>
    <property type="project" value="TreeGrafter"/>
</dbReference>
<evidence type="ECO:0000259" key="1">
    <source>
        <dbReference type="Pfam" id="PF03865"/>
    </source>
</evidence>
<dbReference type="InterPro" id="IPR005565">
    <property type="entry name" value="Hemolysn_activator_HlyB_C"/>
</dbReference>
<evidence type="ECO:0000313" key="3">
    <source>
        <dbReference type="Proteomes" id="UP000253772"/>
    </source>
</evidence>
<protein>
    <submittedName>
        <fullName evidence="2">ShlB/FhaC/HecB family hemolysin secretion/activation protein</fullName>
    </submittedName>
</protein>
<dbReference type="EMBL" id="CP037901">
    <property type="protein sequence ID" value="QBP12210.1"/>
    <property type="molecule type" value="Genomic_DNA"/>
</dbReference>